<protein>
    <recommendedName>
        <fullName evidence="2">Transcription regulator TrmB N-terminal domain-containing protein</fullName>
    </recommendedName>
</protein>
<proteinExistence type="predicted"/>
<evidence type="ECO:0000313" key="4">
    <source>
        <dbReference type="Proteomes" id="UP000176593"/>
    </source>
</evidence>
<organism evidence="3 4">
    <name type="scientific">Candidatus Uhrbacteria bacterium RIFCSPLOWO2_02_FULL_48_18</name>
    <dbReference type="NCBI Taxonomy" id="1802408"/>
    <lineage>
        <taxon>Bacteria</taxon>
        <taxon>Candidatus Uhriibacteriota</taxon>
    </lineage>
</organism>
<dbReference type="Proteomes" id="UP000176593">
    <property type="component" value="Unassembled WGS sequence"/>
</dbReference>
<dbReference type="SUPFAM" id="SSF46785">
    <property type="entry name" value="Winged helix' DNA-binding domain"/>
    <property type="match status" value="1"/>
</dbReference>
<dbReference type="AlphaFoldDB" id="A0A1F7VE67"/>
<dbReference type="Gene3D" id="1.10.10.10">
    <property type="entry name" value="Winged helix-like DNA-binding domain superfamily/Winged helix DNA-binding domain"/>
    <property type="match status" value="1"/>
</dbReference>
<evidence type="ECO:0000256" key="1">
    <source>
        <dbReference type="SAM" id="Coils"/>
    </source>
</evidence>
<dbReference type="InterPro" id="IPR036390">
    <property type="entry name" value="WH_DNA-bd_sf"/>
</dbReference>
<evidence type="ECO:0000259" key="2">
    <source>
        <dbReference type="Pfam" id="PF01978"/>
    </source>
</evidence>
<feature type="coiled-coil region" evidence="1">
    <location>
        <begin position="74"/>
        <end position="101"/>
    </location>
</feature>
<evidence type="ECO:0000313" key="3">
    <source>
        <dbReference type="EMBL" id="OGL88287.1"/>
    </source>
</evidence>
<dbReference type="InterPro" id="IPR036388">
    <property type="entry name" value="WH-like_DNA-bd_sf"/>
</dbReference>
<dbReference type="InterPro" id="IPR051797">
    <property type="entry name" value="TrmB-like"/>
</dbReference>
<dbReference type="PANTHER" id="PTHR34293:SF1">
    <property type="entry name" value="HTH-TYPE TRANSCRIPTIONAL REGULATOR TRMBL2"/>
    <property type="match status" value="1"/>
</dbReference>
<reference evidence="3 4" key="1">
    <citation type="journal article" date="2016" name="Nat. Commun.">
        <title>Thousands of microbial genomes shed light on interconnected biogeochemical processes in an aquifer system.</title>
        <authorList>
            <person name="Anantharaman K."/>
            <person name="Brown C.T."/>
            <person name="Hug L.A."/>
            <person name="Sharon I."/>
            <person name="Castelle C.J."/>
            <person name="Probst A.J."/>
            <person name="Thomas B.C."/>
            <person name="Singh A."/>
            <person name="Wilkins M.J."/>
            <person name="Karaoz U."/>
            <person name="Brodie E.L."/>
            <person name="Williams K.H."/>
            <person name="Hubbard S.S."/>
            <person name="Banfield J.F."/>
        </authorList>
    </citation>
    <scope>NUCLEOTIDE SEQUENCE [LARGE SCALE GENOMIC DNA]</scope>
</reference>
<accession>A0A1F7VE67</accession>
<sequence>MHDPRKILKKLGLSESEITVYLSLAAGRRSPRDIIKDTGEKRPTVYYALTSLERRGLVSKSGKESDQKIVLEPLHKLEHLVEEKKHELEALTADIQILKTALETAAPSSDRPTVSFFEGFEAVKNAMMDSLYCKSKKICSVVPKENFAWQVGSAFVERYVGSRIDRKIETRNLWEQRIDPVIYRDYYKGKSDVRILPDVMHKKFLTTIFLYDDKTLYVSSRANAYCVLITSKEHHDTMMAWFEGLWGAAETYEKTQP</sequence>
<comment type="caution">
    <text evidence="3">The sequence shown here is derived from an EMBL/GenBank/DDBJ whole genome shotgun (WGS) entry which is preliminary data.</text>
</comment>
<dbReference type="InterPro" id="IPR002831">
    <property type="entry name" value="Tscrpt_reg_TrmB_N"/>
</dbReference>
<keyword evidence="1" id="KW-0175">Coiled coil</keyword>
<gene>
    <name evidence="3" type="ORF">A3I41_01020</name>
</gene>
<feature type="domain" description="Transcription regulator TrmB N-terminal" evidence="2">
    <location>
        <begin position="8"/>
        <end position="63"/>
    </location>
</feature>
<dbReference type="PANTHER" id="PTHR34293">
    <property type="entry name" value="HTH-TYPE TRANSCRIPTIONAL REGULATOR TRMBL2"/>
    <property type="match status" value="1"/>
</dbReference>
<dbReference type="EMBL" id="MGEQ01000001">
    <property type="protein sequence ID" value="OGL88287.1"/>
    <property type="molecule type" value="Genomic_DNA"/>
</dbReference>
<name>A0A1F7VE67_9BACT</name>
<dbReference type="Pfam" id="PF01978">
    <property type="entry name" value="TrmB"/>
    <property type="match status" value="1"/>
</dbReference>